<sequence length="83" mass="9452">MLRPVALRHRRILFHLRPAVEVELQKLEDAGVIEKLLRHTPGMPFMVVANKPKQPACVPICTDMCLPNKELRRITTALPQSMS</sequence>
<dbReference type="AlphaFoldDB" id="A0AAV7R4H0"/>
<accession>A0AAV7R4H0</accession>
<keyword evidence="2" id="KW-1185">Reference proteome</keyword>
<comment type="caution">
    <text evidence="1">The sequence shown here is derived from an EMBL/GenBank/DDBJ whole genome shotgun (WGS) entry which is preliminary data.</text>
</comment>
<dbReference type="Proteomes" id="UP001066276">
    <property type="component" value="Chromosome 5"/>
</dbReference>
<name>A0AAV7R4H0_PLEWA</name>
<gene>
    <name evidence="1" type="ORF">NDU88_000300</name>
</gene>
<organism evidence="1 2">
    <name type="scientific">Pleurodeles waltl</name>
    <name type="common">Iberian ribbed newt</name>
    <dbReference type="NCBI Taxonomy" id="8319"/>
    <lineage>
        <taxon>Eukaryota</taxon>
        <taxon>Metazoa</taxon>
        <taxon>Chordata</taxon>
        <taxon>Craniata</taxon>
        <taxon>Vertebrata</taxon>
        <taxon>Euteleostomi</taxon>
        <taxon>Amphibia</taxon>
        <taxon>Batrachia</taxon>
        <taxon>Caudata</taxon>
        <taxon>Salamandroidea</taxon>
        <taxon>Salamandridae</taxon>
        <taxon>Pleurodelinae</taxon>
        <taxon>Pleurodeles</taxon>
    </lineage>
</organism>
<evidence type="ECO:0000313" key="1">
    <source>
        <dbReference type="EMBL" id="KAJ1147436.1"/>
    </source>
</evidence>
<protein>
    <submittedName>
        <fullName evidence="1">Uncharacterized protein</fullName>
    </submittedName>
</protein>
<dbReference type="EMBL" id="JANPWB010000009">
    <property type="protein sequence ID" value="KAJ1147436.1"/>
    <property type="molecule type" value="Genomic_DNA"/>
</dbReference>
<reference evidence="1" key="1">
    <citation type="journal article" date="2022" name="bioRxiv">
        <title>Sequencing and chromosome-scale assembly of the giantPleurodeles waltlgenome.</title>
        <authorList>
            <person name="Brown T."/>
            <person name="Elewa A."/>
            <person name="Iarovenko S."/>
            <person name="Subramanian E."/>
            <person name="Araus A.J."/>
            <person name="Petzold A."/>
            <person name="Susuki M."/>
            <person name="Suzuki K.-i.T."/>
            <person name="Hayashi T."/>
            <person name="Toyoda A."/>
            <person name="Oliveira C."/>
            <person name="Osipova E."/>
            <person name="Leigh N.D."/>
            <person name="Simon A."/>
            <person name="Yun M.H."/>
        </authorList>
    </citation>
    <scope>NUCLEOTIDE SEQUENCE</scope>
    <source>
        <strain evidence="1">20211129_DDA</strain>
        <tissue evidence="1">Liver</tissue>
    </source>
</reference>
<evidence type="ECO:0000313" key="2">
    <source>
        <dbReference type="Proteomes" id="UP001066276"/>
    </source>
</evidence>
<proteinExistence type="predicted"/>